<dbReference type="NCBIfam" id="TIGR00732">
    <property type="entry name" value="dprA"/>
    <property type="match status" value="1"/>
</dbReference>
<feature type="domain" description="Smf/DprA SLOG" evidence="2">
    <location>
        <begin position="82"/>
        <end position="293"/>
    </location>
</feature>
<dbReference type="Pfam" id="PF02481">
    <property type="entry name" value="DNA_processg_A"/>
    <property type="match status" value="1"/>
</dbReference>
<evidence type="ECO:0000259" key="2">
    <source>
        <dbReference type="Pfam" id="PF02481"/>
    </source>
</evidence>
<comment type="caution">
    <text evidence="4">The sequence shown here is derived from an EMBL/GenBank/DDBJ whole genome shotgun (WGS) entry which is preliminary data.</text>
</comment>
<dbReference type="EMBL" id="DXBX01000060">
    <property type="protein sequence ID" value="HIZ33393.1"/>
    <property type="molecule type" value="Genomic_DNA"/>
</dbReference>
<name>A0A9D2E9N5_9BACE</name>
<proteinExistence type="inferred from homology"/>
<evidence type="ECO:0000256" key="1">
    <source>
        <dbReference type="ARBA" id="ARBA00006525"/>
    </source>
</evidence>
<evidence type="ECO:0000313" key="5">
    <source>
        <dbReference type="Proteomes" id="UP000824028"/>
    </source>
</evidence>
<evidence type="ECO:0000259" key="3">
    <source>
        <dbReference type="Pfam" id="PF17782"/>
    </source>
</evidence>
<dbReference type="PANTHER" id="PTHR43022:SF1">
    <property type="entry name" value="PROTEIN SMF"/>
    <property type="match status" value="1"/>
</dbReference>
<gene>
    <name evidence="4" type="primary">dprA</name>
    <name evidence="4" type="ORF">H9814_07650</name>
</gene>
<dbReference type="InterPro" id="IPR003488">
    <property type="entry name" value="DprA"/>
</dbReference>
<accession>A0A9D2E9N5</accession>
<dbReference type="PANTHER" id="PTHR43022">
    <property type="entry name" value="PROTEIN SMF"/>
    <property type="match status" value="1"/>
</dbReference>
<evidence type="ECO:0000313" key="4">
    <source>
        <dbReference type="EMBL" id="HIZ33393.1"/>
    </source>
</evidence>
<dbReference type="Gene3D" id="1.10.10.10">
    <property type="entry name" value="Winged helix-like DNA-binding domain superfamily/Winged helix DNA-binding domain"/>
    <property type="match status" value="1"/>
</dbReference>
<dbReference type="Pfam" id="PF17782">
    <property type="entry name" value="WHD_DprA"/>
    <property type="match status" value="1"/>
</dbReference>
<dbReference type="GO" id="GO:0009294">
    <property type="term" value="P:DNA-mediated transformation"/>
    <property type="evidence" value="ECO:0007669"/>
    <property type="project" value="InterPro"/>
</dbReference>
<sequence length="371" mass="40381">MNNTDERICSIALTLCTGIGALTAHRLVQAIGSAADVFARRQELPHICPDIQPAALKALDTPGIFARAEQELAFAEKHGIACLTLGDERYPTRLRECEDAPLFLFYRGQANLNSLRVVSMVGTRRATDYGRQWCDEFVRDLSARCPDLLVVSGLAYGIDIAAHRAALAHGVPTVAVLAHGLDRIYPAVHRKTATDMLAQGGLLTEFLTGTEPERYNFLSRNRIVAGMADAVIVVESGSKGGSLITASLAESYQRDCFAVPGRTTDEHSAGCNRLIRDNKAALLQSAEDFVQAMNWSTARAASAPVQRSLFQELTDEESRIVQLLGRQGDRDVNTLVVESGIPFSRLSALLFEMELKGIIKAQTGNVYHLLG</sequence>
<dbReference type="InterPro" id="IPR041614">
    <property type="entry name" value="DprA_WH"/>
</dbReference>
<dbReference type="InterPro" id="IPR057666">
    <property type="entry name" value="DrpA_SLOG"/>
</dbReference>
<dbReference type="AlphaFoldDB" id="A0A9D2E9N5"/>
<dbReference type="InterPro" id="IPR036388">
    <property type="entry name" value="WH-like_DNA-bd_sf"/>
</dbReference>
<reference evidence="4" key="1">
    <citation type="journal article" date="2021" name="PeerJ">
        <title>Extensive microbial diversity within the chicken gut microbiome revealed by metagenomics and culture.</title>
        <authorList>
            <person name="Gilroy R."/>
            <person name="Ravi A."/>
            <person name="Getino M."/>
            <person name="Pursley I."/>
            <person name="Horton D.L."/>
            <person name="Alikhan N.F."/>
            <person name="Baker D."/>
            <person name="Gharbi K."/>
            <person name="Hall N."/>
            <person name="Watson M."/>
            <person name="Adriaenssens E.M."/>
            <person name="Foster-Nyarko E."/>
            <person name="Jarju S."/>
            <person name="Secka A."/>
            <person name="Antonio M."/>
            <person name="Oren A."/>
            <person name="Chaudhuri R.R."/>
            <person name="La Ragione R."/>
            <person name="Hildebrand F."/>
            <person name="Pallen M.J."/>
        </authorList>
    </citation>
    <scope>NUCLEOTIDE SEQUENCE</scope>
    <source>
        <strain evidence="4">ChiHjej9B8-1298</strain>
    </source>
</reference>
<organism evidence="4 5">
    <name type="scientific">Candidatus Bacteroides merdigallinarum</name>
    <dbReference type="NCBI Taxonomy" id="2838473"/>
    <lineage>
        <taxon>Bacteria</taxon>
        <taxon>Pseudomonadati</taxon>
        <taxon>Bacteroidota</taxon>
        <taxon>Bacteroidia</taxon>
        <taxon>Bacteroidales</taxon>
        <taxon>Bacteroidaceae</taxon>
        <taxon>Bacteroides</taxon>
    </lineage>
</organism>
<dbReference type="Proteomes" id="UP000824028">
    <property type="component" value="Unassembled WGS sequence"/>
</dbReference>
<reference evidence="4" key="2">
    <citation type="submission" date="2021-04" db="EMBL/GenBank/DDBJ databases">
        <authorList>
            <person name="Gilroy R."/>
        </authorList>
    </citation>
    <scope>NUCLEOTIDE SEQUENCE</scope>
    <source>
        <strain evidence="4">ChiHjej9B8-1298</strain>
    </source>
</reference>
<dbReference type="Gene3D" id="3.40.50.450">
    <property type="match status" value="1"/>
</dbReference>
<feature type="domain" description="DprA winged helix" evidence="3">
    <location>
        <begin position="311"/>
        <end position="365"/>
    </location>
</feature>
<protein>
    <submittedName>
        <fullName evidence="4">DNA-processing protein DprA</fullName>
    </submittedName>
</protein>
<comment type="similarity">
    <text evidence="1">Belongs to the DprA/Smf family.</text>
</comment>
<dbReference type="SUPFAM" id="SSF102405">
    <property type="entry name" value="MCP/YpsA-like"/>
    <property type="match status" value="1"/>
</dbReference>